<dbReference type="Gene3D" id="2.60.120.920">
    <property type="match status" value="2"/>
</dbReference>
<evidence type="ECO:0000313" key="3">
    <source>
        <dbReference type="EMBL" id="KAJ8912132.1"/>
    </source>
</evidence>
<evidence type="ECO:0000256" key="1">
    <source>
        <dbReference type="SAM" id="MobiDB-lite"/>
    </source>
</evidence>
<feature type="compositionally biased region" description="Low complexity" evidence="1">
    <location>
        <begin position="340"/>
        <end position="361"/>
    </location>
</feature>
<dbReference type="PANTHER" id="PTHR12429:SF8">
    <property type="entry name" value="NEURALIZED-LIKE PROTEIN 2"/>
    <property type="match status" value="1"/>
</dbReference>
<dbReference type="InterPro" id="IPR043136">
    <property type="entry name" value="B30.2/SPRY_sf"/>
</dbReference>
<sequence>MNERKIPRKDRKLSPKDVVCEKHFSNQFVIREIETSTYWVSTTRNELRHKDKVIQFFTPSLNWLNSNDRIGVLKTADGNIKIYINGDELPLNFPSFSDSVFTVFDLRGSCSEIAVRSHKAPLSPLNSVRLQDSLEIVLDQEQAPELVDLKDGVNEVQTDACLYTFHDNHGRNIELSENRMVARRLASYNQGVVVIQQPLQYNTVIEIVIEQLETHWQSSLMMGLTTGPLDRLNLPANALSMKSPCCVVANDWISINGIKSRSNYGQHLSSLVVGDTIGLMLTDTNCLKLLINGEGEEVRLRNESTRIEHVTVANTDCEKADLESCEKERFEPKLSLPIPAASTSSNNSTASSHCHSINSRSSCSYKDECKTFMKKLLLPDCGCGWQQRFLMPELTNFLTRTATAAASPAASQSDINKDGNILTDQIVLYFHRKNKGRVKWIEIGKR</sequence>
<dbReference type="PANTHER" id="PTHR12429">
    <property type="entry name" value="NEURALIZED"/>
    <property type="match status" value="1"/>
</dbReference>
<feature type="domain" description="NHR" evidence="2">
    <location>
        <begin position="162"/>
        <end position="325"/>
    </location>
</feature>
<gene>
    <name evidence="3" type="ORF">NQ315_013221</name>
</gene>
<organism evidence="3 4">
    <name type="scientific">Exocentrus adspersus</name>
    <dbReference type="NCBI Taxonomy" id="1586481"/>
    <lineage>
        <taxon>Eukaryota</taxon>
        <taxon>Metazoa</taxon>
        <taxon>Ecdysozoa</taxon>
        <taxon>Arthropoda</taxon>
        <taxon>Hexapoda</taxon>
        <taxon>Insecta</taxon>
        <taxon>Pterygota</taxon>
        <taxon>Neoptera</taxon>
        <taxon>Endopterygota</taxon>
        <taxon>Coleoptera</taxon>
        <taxon>Polyphaga</taxon>
        <taxon>Cucujiformia</taxon>
        <taxon>Chrysomeloidea</taxon>
        <taxon>Cerambycidae</taxon>
        <taxon>Lamiinae</taxon>
        <taxon>Acanthocinini</taxon>
        <taxon>Exocentrus</taxon>
    </lineage>
</organism>
<feature type="region of interest" description="Disordered" evidence="1">
    <location>
        <begin position="337"/>
        <end position="361"/>
    </location>
</feature>
<protein>
    <recommendedName>
        <fullName evidence="2">NHR domain-containing protein</fullName>
    </recommendedName>
</protein>
<evidence type="ECO:0000259" key="2">
    <source>
        <dbReference type="PROSITE" id="PS51065"/>
    </source>
</evidence>
<dbReference type="EMBL" id="JANEYG010000145">
    <property type="protein sequence ID" value="KAJ8912132.1"/>
    <property type="molecule type" value="Genomic_DNA"/>
</dbReference>
<dbReference type="InterPro" id="IPR037962">
    <property type="entry name" value="Neuralized"/>
</dbReference>
<dbReference type="Pfam" id="PF07177">
    <property type="entry name" value="Neuralized"/>
    <property type="match status" value="2"/>
</dbReference>
<dbReference type="InterPro" id="IPR006573">
    <property type="entry name" value="NHR_dom"/>
</dbReference>
<reference evidence="3 4" key="1">
    <citation type="journal article" date="2023" name="Insect Mol. Biol.">
        <title>Genome sequencing provides insights into the evolution of gene families encoding plant cell wall-degrading enzymes in longhorned beetles.</title>
        <authorList>
            <person name="Shin N.R."/>
            <person name="Okamura Y."/>
            <person name="Kirsch R."/>
            <person name="Pauchet Y."/>
        </authorList>
    </citation>
    <scope>NUCLEOTIDE SEQUENCE [LARGE SCALE GENOMIC DNA]</scope>
    <source>
        <strain evidence="3">EAD_L_NR</strain>
    </source>
</reference>
<dbReference type="AlphaFoldDB" id="A0AAV8VDM8"/>
<dbReference type="CDD" id="cd12887">
    <property type="entry name" value="SPRY_NHR_like"/>
    <property type="match status" value="1"/>
</dbReference>
<proteinExistence type="predicted"/>
<name>A0AAV8VDM8_9CUCU</name>
<dbReference type="PROSITE" id="PS51065">
    <property type="entry name" value="NHR"/>
    <property type="match status" value="1"/>
</dbReference>
<accession>A0AAV8VDM8</accession>
<dbReference type="Proteomes" id="UP001159042">
    <property type="component" value="Unassembled WGS sequence"/>
</dbReference>
<comment type="caution">
    <text evidence="3">The sequence shown here is derived from an EMBL/GenBank/DDBJ whole genome shotgun (WGS) entry which is preliminary data.</text>
</comment>
<dbReference type="SMART" id="SM00588">
    <property type="entry name" value="NEUZ"/>
    <property type="match status" value="1"/>
</dbReference>
<evidence type="ECO:0000313" key="4">
    <source>
        <dbReference type="Proteomes" id="UP001159042"/>
    </source>
</evidence>
<keyword evidence="4" id="KW-1185">Reference proteome</keyword>